<feature type="transmembrane region" description="Helical" evidence="18">
    <location>
        <begin position="357"/>
        <end position="378"/>
    </location>
</feature>
<keyword evidence="9" id="KW-0406">Ion transport</keyword>
<keyword evidence="10 18" id="KW-0472">Membrane</keyword>
<evidence type="ECO:0000256" key="16">
    <source>
        <dbReference type="RuleBase" id="RU003732"/>
    </source>
</evidence>
<gene>
    <name evidence="19" type="ORF">KR093_005250</name>
</gene>
<keyword evidence="8 14" id="KW-0915">Sodium</keyword>
<feature type="transmembrane region" description="Helical" evidence="18">
    <location>
        <begin position="487"/>
        <end position="511"/>
    </location>
</feature>
<dbReference type="PROSITE" id="PS00610">
    <property type="entry name" value="NA_NEUROTRAN_SYMP_1"/>
    <property type="match status" value="1"/>
</dbReference>
<dbReference type="GO" id="GO:0046872">
    <property type="term" value="F:metal ion binding"/>
    <property type="evidence" value="ECO:0007669"/>
    <property type="project" value="UniProtKB-KW"/>
</dbReference>
<dbReference type="Proteomes" id="UP001200034">
    <property type="component" value="Unassembled WGS sequence"/>
</dbReference>
<feature type="region of interest" description="Disordered" evidence="17">
    <location>
        <begin position="45"/>
        <end position="70"/>
    </location>
</feature>
<feature type="binding site" evidence="14">
    <location>
        <position position="430"/>
    </location>
    <ligand>
        <name>Na(+)</name>
        <dbReference type="ChEBI" id="CHEBI:29101"/>
        <label>1</label>
    </ligand>
</feature>
<evidence type="ECO:0000256" key="4">
    <source>
        <dbReference type="ARBA" id="ARBA00022692"/>
    </source>
</evidence>
<evidence type="ECO:0000256" key="5">
    <source>
        <dbReference type="ARBA" id="ARBA00022847"/>
    </source>
</evidence>
<comment type="similarity">
    <text evidence="2 16">Belongs to the sodium:neurotransmitter symporter (SNF) (TC 2.A.22) family.</text>
</comment>
<dbReference type="SUPFAM" id="SSF161070">
    <property type="entry name" value="SNF-like"/>
    <property type="match status" value="1"/>
</dbReference>
<feature type="transmembrane region" description="Helical" evidence="18">
    <location>
        <begin position="532"/>
        <end position="553"/>
    </location>
</feature>
<feature type="transmembrane region" description="Helical" evidence="18">
    <location>
        <begin position="277"/>
        <end position="301"/>
    </location>
</feature>
<keyword evidence="15" id="KW-1015">Disulfide bond</keyword>
<feature type="transmembrane region" description="Helical" evidence="18">
    <location>
        <begin position="565"/>
        <end position="587"/>
    </location>
</feature>
<feature type="binding site" evidence="14">
    <location>
        <position position="93"/>
    </location>
    <ligand>
        <name>Na(+)</name>
        <dbReference type="ChEBI" id="CHEBI:29101"/>
        <label>1</label>
    </ligand>
</feature>
<feature type="binding site" evidence="14">
    <location>
        <position position="89"/>
    </location>
    <ligand>
        <name>Na(+)</name>
        <dbReference type="ChEBI" id="CHEBI:29101"/>
        <label>1</label>
    </ligand>
</feature>
<keyword evidence="6" id="KW-0029">Amino-acid transport</keyword>
<evidence type="ECO:0000256" key="9">
    <source>
        <dbReference type="ARBA" id="ARBA00023065"/>
    </source>
</evidence>
<evidence type="ECO:0000256" key="13">
    <source>
        <dbReference type="ARBA" id="ARBA00037785"/>
    </source>
</evidence>
<dbReference type="InterPro" id="IPR000175">
    <property type="entry name" value="Na/ntran_symport"/>
</dbReference>
<sequence>TTTAAMEQSNNNGYLNPAYVGSLHASTISIPGAYKTQAEPAAKELANGHKPGETTAPVETTEPDVEQGVKRDGWNNDIEFLMSCIALSVGLGNVWRFPFIALENGGGAFLIPYLVVLLLVGKPVYYLEMLLGQFSSRGSVKVYDFAPIMRGIGYGQVLATGIVTTYYATLMAITLRYFVESFFPTLPWSYCRAEWGASCLDSAPQTPPTTSASSNASEVRTTSAEFYFTNIILREKASIDDGIGYPSWTLAIALGVAWLIIAGIMCRGVKSSGKASYFLALFPYLVMLILLVRALTLPGAVDGVLYFLQPQWHKLLEPQVWYAAVTQVFFSLAICFGNIVMYASYNRFGQNIYRDANIVTTLDTFTSLLSGVIIFGILGNLAHENNTTDIASVVNGGPGLAFISYPDAIAKFKVLPQLFSVLFFLMLFVLGIGSNVGMVSCLTTVLRDQFVRIKQWHIVLFIAIVGYLLGLLYITPGGQFVLNLLDFFGATFVALVLAIFELLAIGWVYGVKRVCRDVEFMLGIKTSKYYRLCWGVVTPLLMISILVYMLALYEPLKYKDYTYLPGVYAFGWCLSAFGVGQVVFWAIPAVRSQPAELSLGQRIRKAFEPLPSWGPADARTLKRYQLHVEQSNVGAMFQRSGIWHKIYDNIFG</sequence>
<evidence type="ECO:0000256" key="8">
    <source>
        <dbReference type="ARBA" id="ARBA00023053"/>
    </source>
</evidence>
<proteinExistence type="inferred from homology"/>
<evidence type="ECO:0000256" key="17">
    <source>
        <dbReference type="SAM" id="MobiDB-lite"/>
    </source>
</evidence>
<evidence type="ECO:0000256" key="7">
    <source>
        <dbReference type="ARBA" id="ARBA00022989"/>
    </source>
</evidence>
<dbReference type="GO" id="GO:0089718">
    <property type="term" value="P:amino acid import across plasma membrane"/>
    <property type="evidence" value="ECO:0007669"/>
    <property type="project" value="TreeGrafter"/>
</dbReference>
<evidence type="ECO:0000256" key="10">
    <source>
        <dbReference type="ARBA" id="ARBA00023136"/>
    </source>
</evidence>
<evidence type="ECO:0000256" key="11">
    <source>
        <dbReference type="ARBA" id="ARBA00023180"/>
    </source>
</evidence>
<feature type="transmembrane region" description="Helical" evidence="18">
    <location>
        <begin position="157"/>
        <end position="179"/>
    </location>
</feature>
<evidence type="ECO:0000256" key="14">
    <source>
        <dbReference type="PIRSR" id="PIRSR600175-1"/>
    </source>
</evidence>
<comment type="caution">
    <text evidence="19">The sequence shown here is derived from an EMBL/GenBank/DDBJ whole genome shotgun (WGS) entry which is preliminary data.</text>
</comment>
<evidence type="ECO:0000256" key="15">
    <source>
        <dbReference type="PIRSR" id="PIRSR600175-2"/>
    </source>
</evidence>
<keyword evidence="5 16" id="KW-0769">Symport</keyword>
<keyword evidence="20" id="KW-1185">Reference proteome</keyword>
<evidence type="ECO:0000256" key="18">
    <source>
        <dbReference type="SAM" id="Phobius"/>
    </source>
</evidence>
<evidence type="ECO:0000256" key="12">
    <source>
        <dbReference type="ARBA" id="ARBA00023201"/>
    </source>
</evidence>
<keyword evidence="4 16" id="KW-0812">Transmembrane</keyword>
<reference evidence="19" key="1">
    <citation type="journal article" date="2021" name="Mol. Ecol. Resour.">
        <title>Phylogenomic analyses of the genus Drosophila reveals genomic signals of climate adaptation.</title>
        <authorList>
            <person name="Li F."/>
            <person name="Rane R.V."/>
            <person name="Luria V."/>
            <person name="Xiong Z."/>
            <person name="Chen J."/>
            <person name="Li Z."/>
            <person name="Catullo R.A."/>
            <person name="Griffin P.C."/>
            <person name="Schiffer M."/>
            <person name="Pearce S."/>
            <person name="Lee S.F."/>
            <person name="McElroy K."/>
            <person name="Stocker A."/>
            <person name="Shirriffs J."/>
            <person name="Cockerell F."/>
            <person name="Coppin C."/>
            <person name="Sgro C.M."/>
            <person name="Karger A."/>
            <person name="Cain J.W."/>
            <person name="Weber J.A."/>
            <person name="Santpere G."/>
            <person name="Kirschner M.W."/>
            <person name="Hoffmann A.A."/>
            <person name="Oakeshott J.G."/>
            <person name="Zhang G."/>
        </authorList>
    </citation>
    <scope>NUCLEOTIDE SEQUENCE</scope>
    <source>
        <strain evidence="19">BGI-SZ-2011g</strain>
    </source>
</reference>
<keyword evidence="11" id="KW-0325">Glycoprotein</keyword>
<dbReference type="EMBL" id="JAJJHW010000681">
    <property type="protein sequence ID" value="KAH8384686.1"/>
    <property type="molecule type" value="Genomic_DNA"/>
</dbReference>
<dbReference type="PANTHER" id="PTHR11616">
    <property type="entry name" value="SODIUM/CHLORIDE DEPENDENT TRANSPORTER"/>
    <property type="match status" value="1"/>
</dbReference>
<evidence type="ECO:0000256" key="3">
    <source>
        <dbReference type="ARBA" id="ARBA00022448"/>
    </source>
</evidence>
<feature type="transmembrane region" description="Helical" evidence="18">
    <location>
        <begin position="458"/>
        <end position="475"/>
    </location>
</feature>
<keyword evidence="7 18" id="KW-1133">Transmembrane helix</keyword>
<keyword evidence="3 16" id="KW-0813">Transport</keyword>
<feature type="non-terminal residue" evidence="19">
    <location>
        <position position="1"/>
    </location>
</feature>
<accession>A0AAD4KAS9</accession>
<dbReference type="PANTHER" id="PTHR11616:SF321">
    <property type="entry name" value="SODIUM-DEPENDENT NUTRIENT AMINO ACID TRANSPORTER 1-RELATED"/>
    <property type="match status" value="1"/>
</dbReference>
<dbReference type="GO" id="GO:0005886">
    <property type="term" value="C:plasma membrane"/>
    <property type="evidence" value="ECO:0007669"/>
    <property type="project" value="TreeGrafter"/>
</dbReference>
<keyword evidence="14" id="KW-0479">Metal-binding</keyword>
<dbReference type="InterPro" id="IPR037272">
    <property type="entry name" value="SNS_sf"/>
</dbReference>
<comment type="subcellular location">
    <subcellularLocation>
        <location evidence="1">Membrane</location>
        <topology evidence="1">Multi-pass membrane protein</topology>
    </subcellularLocation>
</comment>
<evidence type="ECO:0000256" key="2">
    <source>
        <dbReference type="ARBA" id="ARBA00006459"/>
    </source>
</evidence>
<comment type="function">
    <text evidence="13">Unusual broad substrate spectrum amino acid:sodium cotransporter that promotes absorption of the D isomers of essential amino acids. Neutral amino acids are the preferred substrates, especially methionine and phenylalanine.</text>
</comment>
<evidence type="ECO:0000313" key="20">
    <source>
        <dbReference type="Proteomes" id="UP001200034"/>
    </source>
</evidence>
<keyword evidence="12" id="KW-0739">Sodium transport</keyword>
<evidence type="ECO:0000256" key="1">
    <source>
        <dbReference type="ARBA" id="ARBA00004141"/>
    </source>
</evidence>
<organism evidence="19 20">
    <name type="scientific">Drosophila rubida</name>
    <dbReference type="NCBI Taxonomy" id="30044"/>
    <lineage>
        <taxon>Eukaryota</taxon>
        <taxon>Metazoa</taxon>
        <taxon>Ecdysozoa</taxon>
        <taxon>Arthropoda</taxon>
        <taxon>Hexapoda</taxon>
        <taxon>Insecta</taxon>
        <taxon>Pterygota</taxon>
        <taxon>Neoptera</taxon>
        <taxon>Endopterygota</taxon>
        <taxon>Diptera</taxon>
        <taxon>Brachycera</taxon>
        <taxon>Muscomorpha</taxon>
        <taxon>Ephydroidea</taxon>
        <taxon>Drosophilidae</taxon>
        <taxon>Drosophila</taxon>
    </lineage>
</organism>
<dbReference type="CDD" id="cd10324">
    <property type="entry name" value="SLC6sbd"/>
    <property type="match status" value="1"/>
</dbReference>
<protein>
    <recommendedName>
        <fullName evidence="16">Transporter</fullName>
    </recommendedName>
</protein>
<dbReference type="PRINTS" id="PR00176">
    <property type="entry name" value="NANEUSMPORT"/>
</dbReference>
<name>A0AAD4KAS9_9MUSC</name>
<feature type="transmembrane region" description="Helical" evidence="18">
    <location>
        <begin position="107"/>
        <end position="127"/>
    </location>
</feature>
<feature type="transmembrane region" description="Helical" evidence="18">
    <location>
        <begin position="245"/>
        <end position="265"/>
    </location>
</feature>
<feature type="transmembrane region" description="Helical" evidence="18">
    <location>
        <begin position="80"/>
        <end position="101"/>
    </location>
</feature>
<dbReference type="GO" id="GO:0005283">
    <property type="term" value="F:amino acid:sodium symporter activity"/>
    <property type="evidence" value="ECO:0007669"/>
    <property type="project" value="TreeGrafter"/>
</dbReference>
<dbReference type="Pfam" id="PF00209">
    <property type="entry name" value="SNF"/>
    <property type="match status" value="1"/>
</dbReference>
<dbReference type="AlphaFoldDB" id="A0AAD4KAS9"/>
<feature type="transmembrane region" description="Helical" evidence="18">
    <location>
        <begin position="421"/>
        <end position="446"/>
    </location>
</feature>
<evidence type="ECO:0000313" key="19">
    <source>
        <dbReference type="EMBL" id="KAH8384686.1"/>
    </source>
</evidence>
<evidence type="ECO:0000256" key="6">
    <source>
        <dbReference type="ARBA" id="ARBA00022970"/>
    </source>
</evidence>
<feature type="binding site" evidence="14">
    <location>
        <position position="434"/>
    </location>
    <ligand>
        <name>Na(+)</name>
        <dbReference type="ChEBI" id="CHEBI:29101"/>
        <label>1</label>
    </ligand>
</feature>
<feature type="disulfide bond" evidence="15">
    <location>
        <begin position="191"/>
        <end position="199"/>
    </location>
</feature>
<dbReference type="GO" id="GO:0015179">
    <property type="term" value="F:L-amino acid transmembrane transporter activity"/>
    <property type="evidence" value="ECO:0007669"/>
    <property type="project" value="TreeGrafter"/>
</dbReference>
<feature type="transmembrane region" description="Helical" evidence="18">
    <location>
        <begin position="321"/>
        <end position="345"/>
    </location>
</feature>
<dbReference type="PROSITE" id="PS50267">
    <property type="entry name" value="NA_NEUROTRAN_SYMP_3"/>
    <property type="match status" value="1"/>
</dbReference>
<feature type="binding site" evidence="14">
    <location>
        <position position="331"/>
    </location>
    <ligand>
        <name>Na(+)</name>
        <dbReference type="ChEBI" id="CHEBI:29101"/>
        <label>1</label>
    </ligand>
</feature>